<dbReference type="GO" id="GO:0046872">
    <property type="term" value="F:metal ion binding"/>
    <property type="evidence" value="ECO:0007669"/>
    <property type="project" value="UniProtKB-KW"/>
</dbReference>
<dbReference type="GO" id="GO:0031071">
    <property type="term" value="F:cysteine desulfurase activity"/>
    <property type="evidence" value="ECO:0007669"/>
    <property type="project" value="UniProtKB-EC"/>
</dbReference>
<evidence type="ECO:0000259" key="12">
    <source>
        <dbReference type="Pfam" id="PF00266"/>
    </source>
</evidence>
<evidence type="ECO:0000313" key="13">
    <source>
        <dbReference type="EMBL" id="PQO30272.1"/>
    </source>
</evidence>
<dbReference type="Gene3D" id="3.90.1150.10">
    <property type="entry name" value="Aspartate Aminotransferase, domain 1"/>
    <property type="match status" value="1"/>
</dbReference>
<keyword evidence="7" id="KW-0663">Pyridoxal phosphate</keyword>
<dbReference type="RefSeq" id="WP_105332177.1">
    <property type="nucleotide sequence ID" value="NZ_PUHY01000014.1"/>
</dbReference>
<dbReference type="FunFam" id="3.40.640.10:FF:000003">
    <property type="entry name" value="Cysteine desulfurase IscS"/>
    <property type="match status" value="1"/>
</dbReference>
<comment type="catalytic activity">
    <reaction evidence="10">
        <text>(sulfur carrier)-H + L-cysteine = (sulfur carrier)-SH + L-alanine</text>
        <dbReference type="Rhea" id="RHEA:43892"/>
        <dbReference type="Rhea" id="RHEA-COMP:14737"/>
        <dbReference type="Rhea" id="RHEA-COMP:14739"/>
        <dbReference type="ChEBI" id="CHEBI:29917"/>
        <dbReference type="ChEBI" id="CHEBI:35235"/>
        <dbReference type="ChEBI" id="CHEBI:57972"/>
        <dbReference type="ChEBI" id="CHEBI:64428"/>
        <dbReference type="EC" id="2.8.1.7"/>
    </reaction>
</comment>
<dbReference type="EC" id="2.8.1.7" evidence="3"/>
<evidence type="ECO:0000256" key="10">
    <source>
        <dbReference type="ARBA" id="ARBA00050776"/>
    </source>
</evidence>
<evidence type="ECO:0000256" key="3">
    <source>
        <dbReference type="ARBA" id="ARBA00012239"/>
    </source>
</evidence>
<comment type="cofactor">
    <cofactor evidence="1 11">
        <name>pyridoxal 5'-phosphate</name>
        <dbReference type="ChEBI" id="CHEBI:597326"/>
    </cofactor>
</comment>
<keyword evidence="6" id="KW-0479">Metal-binding</keyword>
<accession>A0A2S8FDR2</accession>
<comment type="similarity">
    <text evidence="2">Belongs to the class-V pyridoxal-phosphate-dependent aminotransferase family. NifS/IscS subfamily.</text>
</comment>
<dbReference type="Proteomes" id="UP000238322">
    <property type="component" value="Unassembled WGS sequence"/>
</dbReference>
<gene>
    <name evidence="13" type="ORF">C5Y83_23170</name>
</gene>
<dbReference type="EMBL" id="PUHY01000014">
    <property type="protein sequence ID" value="PQO30272.1"/>
    <property type="molecule type" value="Genomic_DNA"/>
</dbReference>
<keyword evidence="4 13" id="KW-0808">Transferase</keyword>
<keyword evidence="8" id="KW-0408">Iron</keyword>
<keyword evidence="9" id="KW-0411">Iron-sulfur</keyword>
<sequence length="393" mass="42210">MPPIYFDNHATTKVDPRVVEAMLPTFGETYGNPSSVGHLFGEAAKELVEESQQTIAAAIRADAKEIVFTSGATESNNLAISGVLTQRRRRGDHVITVTTEHKAVLDPLEQLEQRGYEVTRLEPRQAGDPLAGQLDIDQVAAAIRPDTSLVSIMLANNEIGVIQPLAEIGQLCKQQGVLLHCDATQAVGKIPVDVQQLGVDLMSFSAHKIYGPKGSGGLYVRKEGPRVRLQPSIFGGGQQRGVRSGTLNVTGIVGLAEAVRLGVTEMEVEAERLRELRAKLWSGLCERISGLHLNGPDLSQDEARLAGNLNFAVEQVDGEALMMNVREIAVSSGAACTSANPQPSHVLRAIGLSEDLTRSSLRFGLGRFNTAQEVEFAVDVVASAVDKLRKLIA</sequence>
<dbReference type="AlphaFoldDB" id="A0A2S8FDR2"/>
<comment type="caution">
    <text evidence="13">The sequence shown here is derived from an EMBL/GenBank/DDBJ whole genome shotgun (WGS) entry which is preliminary data.</text>
</comment>
<keyword evidence="5" id="KW-0001">2Fe-2S</keyword>
<dbReference type="PROSITE" id="PS00595">
    <property type="entry name" value="AA_TRANSFER_CLASS_5"/>
    <property type="match status" value="1"/>
</dbReference>
<evidence type="ECO:0000256" key="11">
    <source>
        <dbReference type="RuleBase" id="RU004504"/>
    </source>
</evidence>
<evidence type="ECO:0000313" key="14">
    <source>
        <dbReference type="Proteomes" id="UP000238322"/>
    </source>
</evidence>
<dbReference type="GO" id="GO:0051537">
    <property type="term" value="F:2 iron, 2 sulfur cluster binding"/>
    <property type="evidence" value="ECO:0007669"/>
    <property type="project" value="UniProtKB-KW"/>
</dbReference>
<evidence type="ECO:0000256" key="5">
    <source>
        <dbReference type="ARBA" id="ARBA00022714"/>
    </source>
</evidence>
<dbReference type="InterPro" id="IPR016454">
    <property type="entry name" value="Cysteine_dSase"/>
</dbReference>
<evidence type="ECO:0000256" key="2">
    <source>
        <dbReference type="ARBA" id="ARBA00006490"/>
    </source>
</evidence>
<dbReference type="InterPro" id="IPR015422">
    <property type="entry name" value="PyrdxlP-dep_Trfase_small"/>
</dbReference>
<name>A0A2S8FDR2_9BACT</name>
<dbReference type="SUPFAM" id="SSF53383">
    <property type="entry name" value="PLP-dependent transferases"/>
    <property type="match status" value="1"/>
</dbReference>
<evidence type="ECO:0000256" key="8">
    <source>
        <dbReference type="ARBA" id="ARBA00023004"/>
    </source>
</evidence>
<dbReference type="InterPro" id="IPR020578">
    <property type="entry name" value="Aminotrans_V_PyrdxlP_BS"/>
</dbReference>
<protein>
    <recommendedName>
        <fullName evidence="3">cysteine desulfurase</fullName>
        <ecNumber evidence="3">2.8.1.7</ecNumber>
    </recommendedName>
</protein>
<dbReference type="InterPro" id="IPR015424">
    <property type="entry name" value="PyrdxlP-dep_Trfase"/>
</dbReference>
<evidence type="ECO:0000256" key="6">
    <source>
        <dbReference type="ARBA" id="ARBA00022723"/>
    </source>
</evidence>
<evidence type="ECO:0000256" key="9">
    <source>
        <dbReference type="ARBA" id="ARBA00023014"/>
    </source>
</evidence>
<proteinExistence type="inferred from homology"/>
<dbReference type="PANTHER" id="PTHR11601:SF34">
    <property type="entry name" value="CYSTEINE DESULFURASE"/>
    <property type="match status" value="1"/>
</dbReference>
<dbReference type="Gene3D" id="3.40.640.10">
    <property type="entry name" value="Type I PLP-dependent aspartate aminotransferase-like (Major domain)"/>
    <property type="match status" value="1"/>
</dbReference>
<dbReference type="Pfam" id="PF00266">
    <property type="entry name" value="Aminotran_5"/>
    <property type="match status" value="1"/>
</dbReference>
<reference evidence="13 14" key="1">
    <citation type="submission" date="2018-02" db="EMBL/GenBank/DDBJ databases">
        <title>Comparative genomes isolates from brazilian mangrove.</title>
        <authorList>
            <person name="Araujo J.E."/>
            <person name="Taketani R.G."/>
            <person name="Silva M.C.P."/>
            <person name="Loureco M.V."/>
            <person name="Andreote F.D."/>
        </authorList>
    </citation>
    <scope>NUCLEOTIDE SEQUENCE [LARGE SCALE GENOMIC DNA]</scope>
    <source>
        <strain evidence="13 14">Hex-1 MGV</strain>
    </source>
</reference>
<dbReference type="InterPro" id="IPR000192">
    <property type="entry name" value="Aminotrans_V_dom"/>
</dbReference>
<organism evidence="13 14">
    <name type="scientific">Blastopirellula marina</name>
    <dbReference type="NCBI Taxonomy" id="124"/>
    <lineage>
        <taxon>Bacteria</taxon>
        <taxon>Pseudomonadati</taxon>
        <taxon>Planctomycetota</taxon>
        <taxon>Planctomycetia</taxon>
        <taxon>Pirellulales</taxon>
        <taxon>Pirellulaceae</taxon>
        <taxon>Blastopirellula</taxon>
    </lineage>
</organism>
<dbReference type="PIRSF" id="PIRSF005572">
    <property type="entry name" value="NifS"/>
    <property type="match status" value="1"/>
</dbReference>
<dbReference type="PANTHER" id="PTHR11601">
    <property type="entry name" value="CYSTEINE DESULFURYLASE FAMILY MEMBER"/>
    <property type="match status" value="1"/>
</dbReference>
<dbReference type="InterPro" id="IPR015421">
    <property type="entry name" value="PyrdxlP-dep_Trfase_major"/>
</dbReference>
<feature type="domain" description="Aminotransferase class V" evidence="12">
    <location>
        <begin position="4"/>
        <end position="375"/>
    </location>
</feature>
<evidence type="ECO:0000256" key="7">
    <source>
        <dbReference type="ARBA" id="ARBA00022898"/>
    </source>
</evidence>
<dbReference type="OrthoDB" id="9808002at2"/>
<evidence type="ECO:0000256" key="1">
    <source>
        <dbReference type="ARBA" id="ARBA00001933"/>
    </source>
</evidence>
<evidence type="ECO:0000256" key="4">
    <source>
        <dbReference type="ARBA" id="ARBA00022679"/>
    </source>
</evidence>